<evidence type="ECO:0000313" key="3">
    <source>
        <dbReference type="Proteomes" id="UP000031575"/>
    </source>
</evidence>
<keyword evidence="3" id="KW-1185">Reference proteome</keyword>
<dbReference type="HOGENOM" id="CLU_009958_6_4_1"/>
<feature type="compositionally biased region" description="Low complexity" evidence="1">
    <location>
        <begin position="43"/>
        <end position="61"/>
    </location>
</feature>
<protein>
    <recommendedName>
        <fullName evidence="4">Hsp70 family chaperone</fullName>
    </recommendedName>
</protein>
<reference evidence="2 3" key="1">
    <citation type="journal article" date="2014" name="BMC Genomics">
        <title>Comparative genomics of the major fungal agents of human and animal Sporotrichosis: Sporothrix schenckii and Sporothrix brasiliensis.</title>
        <authorList>
            <person name="Teixeira M.M."/>
            <person name="de Almeida L.G."/>
            <person name="Kubitschek-Barreira P."/>
            <person name="Alves F.L."/>
            <person name="Kioshima E.S."/>
            <person name="Abadio A.K."/>
            <person name="Fernandes L."/>
            <person name="Derengowski L.S."/>
            <person name="Ferreira K.S."/>
            <person name="Souza R.C."/>
            <person name="Ruiz J.C."/>
            <person name="de Andrade N.C."/>
            <person name="Paes H.C."/>
            <person name="Nicola A.M."/>
            <person name="Albuquerque P."/>
            <person name="Gerber A.L."/>
            <person name="Martins V.P."/>
            <person name="Peconick L.D."/>
            <person name="Neto A.V."/>
            <person name="Chaucanez C.B."/>
            <person name="Silva P.A."/>
            <person name="Cunha O.L."/>
            <person name="de Oliveira F.F."/>
            <person name="dos Santos T.C."/>
            <person name="Barros A.L."/>
            <person name="Soares M.A."/>
            <person name="de Oliveira L.M."/>
            <person name="Marini M.M."/>
            <person name="Villalobos-Duno H."/>
            <person name="Cunha M.M."/>
            <person name="de Hoog S."/>
            <person name="da Silveira J.F."/>
            <person name="Henrissat B."/>
            <person name="Nino-Vega G.A."/>
            <person name="Cisalpino P.S."/>
            <person name="Mora-Montes H.M."/>
            <person name="Almeida S.R."/>
            <person name="Stajich J.E."/>
            <person name="Lopes-Bezerra L.M."/>
            <person name="Vasconcelos A.T."/>
            <person name="Felipe M.S."/>
        </authorList>
    </citation>
    <scope>NUCLEOTIDE SEQUENCE [LARGE SCALE GENOMIC DNA]</scope>
    <source>
        <strain evidence="2 3">5110</strain>
    </source>
</reference>
<dbReference type="RefSeq" id="XP_040618082.1">
    <property type="nucleotide sequence ID" value="XM_040758526.1"/>
</dbReference>
<evidence type="ECO:0008006" key="4">
    <source>
        <dbReference type="Google" id="ProtNLM"/>
    </source>
</evidence>
<name>A0A0C2IYK0_9PEZI</name>
<dbReference type="VEuPathDB" id="FungiDB:SPBR_00206"/>
<sequence length="733" mass="80520">MNYDEVVDLPAPHARVAARRARLKEETKKDFAAPTAASTAGNSSPTTLTAATPGSPTGTALDLGSVPLARPAIPRVSAVIRSDSADDESAARIVMAIDYGTTFTGVAYAQSVGRPIDLNDIHVVQNWPGASEVKVPSQISYSNSKNRLLQYGYSIDDDSEVLSKTKLELQESRDRGRELTTFTQTLHGLASLRLNDANAIAGRIPRHLAKTAEDIVQDYLERIADVTYDDMINTLGRAVPEQIPIDLVITHPAKWSEEALNKTYRAAISSFGDRFPTIRNVSFVSEPEACAHYTLRAAQKMDHARFRKGDCFIVVDAGGGTVDLASFQISDIDFAKNKFMMKPVGHISGFACGSTYVDEGFIKTLKRRLDPADSEKIVGTGMYGDGGHFVWTKDGMEVFKAFLPVKHGFTGTNTNLAEAVPLPRGMNIQDRADRGIHDGNLELTAEDIREMFSFSVDKTLALIGAQISSLDNATPRRKVKSIFLSGGFARSEYLFSRVADFAGQQGINVEKGLDCWCAVSKGAVMKGLGLLTEKPTNITRSPCYYGVKTRQLYSGWRNTGDNFEIDSLGVKWATDQVKWFVRKDDAIQPGKDRVTTYNCHWLLRPSDFTTATSSFSFSSRKRNNAAHSSSTAETKVYRDIVFVASHESDAPRRFKELNKALDEAKIVILHCNMNKVPASNQVEYGDKNDRYMKYSVQVEVRVSTTEAKVTVTSGGVVVAGPETLPLKTDLKKL</sequence>
<dbReference type="GeneID" id="63673447"/>
<accession>A0A0C2IYK0</accession>
<dbReference type="CDD" id="cd10170">
    <property type="entry name" value="ASKHA_NBD_HSP70"/>
    <property type="match status" value="1"/>
</dbReference>
<comment type="caution">
    <text evidence="2">The sequence shown here is derived from an EMBL/GenBank/DDBJ whole genome shotgun (WGS) entry which is preliminary data.</text>
</comment>
<organism evidence="2 3">
    <name type="scientific">Sporothrix brasiliensis 5110</name>
    <dbReference type="NCBI Taxonomy" id="1398154"/>
    <lineage>
        <taxon>Eukaryota</taxon>
        <taxon>Fungi</taxon>
        <taxon>Dikarya</taxon>
        <taxon>Ascomycota</taxon>
        <taxon>Pezizomycotina</taxon>
        <taxon>Sordariomycetes</taxon>
        <taxon>Sordariomycetidae</taxon>
        <taxon>Ophiostomatales</taxon>
        <taxon>Ophiostomataceae</taxon>
        <taxon>Sporothrix</taxon>
    </lineage>
</organism>
<proteinExistence type="predicted"/>
<dbReference type="InterPro" id="IPR043129">
    <property type="entry name" value="ATPase_NBD"/>
</dbReference>
<dbReference type="Gene3D" id="3.90.640.10">
    <property type="entry name" value="Actin, Chain A, domain 4"/>
    <property type="match status" value="1"/>
</dbReference>
<dbReference type="Gene3D" id="3.30.420.40">
    <property type="match status" value="2"/>
</dbReference>
<dbReference type="SUPFAM" id="SSF53067">
    <property type="entry name" value="Actin-like ATPase domain"/>
    <property type="match status" value="2"/>
</dbReference>
<dbReference type="PANTHER" id="PTHR14187">
    <property type="entry name" value="ALPHA KINASE/ELONGATION FACTOR 2 KINASE"/>
    <property type="match status" value="1"/>
</dbReference>
<dbReference type="PANTHER" id="PTHR14187:SF82">
    <property type="entry name" value="FAMILY CHAPERONE, PUTATIVE (AFU_ORTHOLOGUE AFUA_7G08575)-RELATED"/>
    <property type="match status" value="1"/>
</dbReference>
<gene>
    <name evidence="2" type="ORF">SPBR_00206</name>
</gene>
<evidence type="ECO:0000256" key="1">
    <source>
        <dbReference type="SAM" id="MobiDB-lite"/>
    </source>
</evidence>
<feature type="region of interest" description="Disordered" evidence="1">
    <location>
        <begin position="21"/>
        <end position="63"/>
    </location>
</feature>
<evidence type="ECO:0000313" key="2">
    <source>
        <dbReference type="EMBL" id="KIH90072.1"/>
    </source>
</evidence>
<dbReference type="OrthoDB" id="2963168at2759"/>
<dbReference type="AlphaFoldDB" id="A0A0C2IYK0"/>
<dbReference type="EMBL" id="AWTV01000008">
    <property type="protein sequence ID" value="KIH90072.1"/>
    <property type="molecule type" value="Genomic_DNA"/>
</dbReference>
<dbReference type="Proteomes" id="UP000031575">
    <property type="component" value="Unassembled WGS sequence"/>
</dbReference>